<proteinExistence type="predicted"/>
<dbReference type="InterPro" id="IPR003500">
    <property type="entry name" value="RpiB_LacA_LacB"/>
</dbReference>
<dbReference type="Gene3D" id="3.40.1400.10">
    <property type="entry name" value="Sugar-phosphate isomerase, RpiB/LacA/LacB"/>
    <property type="match status" value="1"/>
</dbReference>
<dbReference type="EMBL" id="JAVXUP010000279">
    <property type="protein sequence ID" value="KAK3032170.1"/>
    <property type="molecule type" value="Genomic_DNA"/>
</dbReference>
<comment type="caution">
    <text evidence="1">The sequence shown here is derived from an EMBL/GenBank/DDBJ whole genome shotgun (WGS) entry which is preliminary data.</text>
</comment>
<reference evidence="1" key="1">
    <citation type="submission" date="2022-12" db="EMBL/GenBank/DDBJ databases">
        <title>Draft genome assemblies for two species of Escallonia (Escalloniales).</title>
        <authorList>
            <person name="Chanderbali A."/>
            <person name="Dervinis C."/>
            <person name="Anghel I."/>
            <person name="Soltis D."/>
            <person name="Soltis P."/>
            <person name="Zapata F."/>
        </authorList>
    </citation>
    <scope>NUCLEOTIDE SEQUENCE</scope>
    <source>
        <strain evidence="1">UCBG64.0493</strain>
        <tissue evidence="1">Leaf</tissue>
    </source>
</reference>
<accession>A0AA88WXA5</accession>
<evidence type="ECO:0000313" key="2">
    <source>
        <dbReference type="Proteomes" id="UP001188597"/>
    </source>
</evidence>
<dbReference type="GO" id="GO:0016853">
    <property type="term" value="F:isomerase activity"/>
    <property type="evidence" value="ECO:0007669"/>
    <property type="project" value="InterPro"/>
</dbReference>
<gene>
    <name evidence="1" type="ORF">RJ639_034995</name>
</gene>
<dbReference type="Proteomes" id="UP001188597">
    <property type="component" value="Unassembled WGS sequence"/>
</dbReference>
<dbReference type="GO" id="GO:0005975">
    <property type="term" value="P:carbohydrate metabolic process"/>
    <property type="evidence" value="ECO:0007669"/>
    <property type="project" value="InterPro"/>
</dbReference>
<organism evidence="1 2">
    <name type="scientific">Escallonia herrerae</name>
    <dbReference type="NCBI Taxonomy" id="1293975"/>
    <lineage>
        <taxon>Eukaryota</taxon>
        <taxon>Viridiplantae</taxon>
        <taxon>Streptophyta</taxon>
        <taxon>Embryophyta</taxon>
        <taxon>Tracheophyta</taxon>
        <taxon>Spermatophyta</taxon>
        <taxon>Magnoliopsida</taxon>
        <taxon>eudicotyledons</taxon>
        <taxon>Gunneridae</taxon>
        <taxon>Pentapetalae</taxon>
        <taxon>asterids</taxon>
        <taxon>campanulids</taxon>
        <taxon>Escalloniales</taxon>
        <taxon>Escalloniaceae</taxon>
        <taxon>Escallonia</taxon>
    </lineage>
</organism>
<dbReference type="AlphaFoldDB" id="A0AA88WXA5"/>
<dbReference type="Pfam" id="PF02502">
    <property type="entry name" value="LacAB_rpiB"/>
    <property type="match status" value="1"/>
</dbReference>
<dbReference type="PANTHER" id="PTHR30345:SF0">
    <property type="entry name" value="DNA DAMAGE-REPAIR_TOLERATION PROTEIN DRT102"/>
    <property type="match status" value="1"/>
</dbReference>
<protein>
    <submittedName>
        <fullName evidence="1">Uncharacterized protein</fullName>
    </submittedName>
</protein>
<dbReference type="InterPro" id="IPR036569">
    <property type="entry name" value="RpiB_LacA_LacB_sf"/>
</dbReference>
<keyword evidence="2" id="KW-1185">Reference proteome</keyword>
<sequence length="326" mass="35539">MILFSYGRIHDITQEGSQDVAGHITIRIRSLFISTTINPFGFDNEFPPTFCHNHQPLWICSLRIDVEDLGTDKYYFVAEEIGRRVSSAAGTAAASPTATQTLGLVACGTGAGVSIFANKFPGVFAATCLSPGDALNTRSINNSNVLALSGMLENSAVNFAESIQHGGLPKLILVQVPYHTKPARKEFCKLVGSGRSDRPVSDPTQATLDPFGISAKHLTNRMLEQRVKIIKRRNPSIPVRTRTESLTQGIIERSRTIHIVWHLTQRQLAIIKAPSPACRHSPSTLSRLRSVPLPADFACERKSPEDSDVPEGKLAFLSIATMADVP</sequence>
<name>A0AA88WXA5_9ASTE</name>
<dbReference type="SUPFAM" id="SSF89623">
    <property type="entry name" value="Ribose/Galactose isomerase RpiB/AlsB"/>
    <property type="match status" value="1"/>
</dbReference>
<evidence type="ECO:0000313" key="1">
    <source>
        <dbReference type="EMBL" id="KAK3032170.1"/>
    </source>
</evidence>
<dbReference type="PANTHER" id="PTHR30345">
    <property type="entry name" value="RIBOSE-5-PHOSPHATE ISOMERASE B"/>
    <property type="match status" value="1"/>
</dbReference>